<feature type="transmembrane region" description="Helical" evidence="1">
    <location>
        <begin position="129"/>
        <end position="150"/>
    </location>
</feature>
<keyword evidence="3" id="KW-1185">Reference proteome</keyword>
<reference evidence="2 3" key="1">
    <citation type="submission" date="2018-04" db="EMBL/GenBank/DDBJ databases">
        <title>Novel actinobacteria from marine sediment.</title>
        <authorList>
            <person name="Ng Z.Y."/>
            <person name="Tan G.Y.A."/>
        </authorList>
    </citation>
    <scope>NUCLEOTIDE SEQUENCE [LARGE SCALE GENOMIC DNA]</scope>
    <source>
        <strain evidence="2 3">TPS81</strain>
    </source>
</reference>
<keyword evidence="1" id="KW-1133">Transmembrane helix</keyword>
<accession>A0A368T1B2</accession>
<dbReference type="AlphaFoldDB" id="A0A368T1B2"/>
<comment type="caution">
    <text evidence="2">The sequence shown here is derived from an EMBL/GenBank/DDBJ whole genome shotgun (WGS) entry which is preliminary data.</text>
</comment>
<evidence type="ECO:0000256" key="1">
    <source>
        <dbReference type="SAM" id="Phobius"/>
    </source>
</evidence>
<sequence length="185" mass="19807">MDPDILRPWPELTNEATAGHIARAHTARAAFELGRLDRIDAAADPAARTASVEVAVHAYAVAYLMRALIRHSPEAADETARNLSATVADNMGDLVDEWLDGYGIDASAVLQDGRDSVIPRRPRSTAATVHGWIAAVLGLSGPAMVLLWIWLGDVRWGVTALVVLVVAGVFGVFYNNELERGSGGR</sequence>
<keyword evidence="1" id="KW-0472">Membrane</keyword>
<protein>
    <submittedName>
        <fullName evidence="2">Uncharacterized protein</fullName>
    </submittedName>
</protein>
<dbReference type="Proteomes" id="UP000253318">
    <property type="component" value="Unassembled WGS sequence"/>
</dbReference>
<evidence type="ECO:0000313" key="3">
    <source>
        <dbReference type="Proteomes" id="UP000253318"/>
    </source>
</evidence>
<organism evidence="2 3">
    <name type="scientific">Marinitenerispora sediminis</name>
    <dbReference type="NCBI Taxonomy" id="1931232"/>
    <lineage>
        <taxon>Bacteria</taxon>
        <taxon>Bacillati</taxon>
        <taxon>Actinomycetota</taxon>
        <taxon>Actinomycetes</taxon>
        <taxon>Streptosporangiales</taxon>
        <taxon>Nocardiopsidaceae</taxon>
        <taxon>Marinitenerispora</taxon>
    </lineage>
</organism>
<evidence type="ECO:0000313" key="2">
    <source>
        <dbReference type="EMBL" id="RCV53447.1"/>
    </source>
</evidence>
<name>A0A368T1B2_9ACTN</name>
<proteinExistence type="predicted"/>
<dbReference type="RefSeq" id="WP_114433431.1">
    <property type="nucleotide sequence ID" value="NZ_QEIN01000190.1"/>
</dbReference>
<gene>
    <name evidence="2" type="ORF">DEF24_20570</name>
</gene>
<feature type="transmembrane region" description="Helical" evidence="1">
    <location>
        <begin position="156"/>
        <end position="175"/>
    </location>
</feature>
<keyword evidence="1" id="KW-0812">Transmembrane</keyword>
<dbReference type="EMBL" id="QEIN01000190">
    <property type="protein sequence ID" value="RCV53447.1"/>
    <property type="molecule type" value="Genomic_DNA"/>
</dbReference>